<feature type="region of interest" description="Disordered" evidence="1">
    <location>
        <begin position="1"/>
        <end position="94"/>
    </location>
</feature>
<protein>
    <submittedName>
        <fullName evidence="2">Uncharacterized protein</fullName>
    </submittedName>
</protein>
<organism evidence="2 3">
    <name type="scientific">Wuchereria bancrofti</name>
    <dbReference type="NCBI Taxonomy" id="6293"/>
    <lineage>
        <taxon>Eukaryota</taxon>
        <taxon>Metazoa</taxon>
        <taxon>Ecdysozoa</taxon>
        <taxon>Nematoda</taxon>
        <taxon>Chromadorea</taxon>
        <taxon>Rhabditida</taxon>
        <taxon>Spirurina</taxon>
        <taxon>Spiruromorpha</taxon>
        <taxon>Filarioidea</taxon>
        <taxon>Onchocercidae</taxon>
        <taxon>Wuchereria</taxon>
    </lineage>
</organism>
<proteinExistence type="predicted"/>
<evidence type="ECO:0000313" key="2">
    <source>
        <dbReference type="EMBL" id="VDM16174.1"/>
    </source>
</evidence>
<keyword evidence="3" id="KW-1185">Reference proteome</keyword>
<accession>A0A3P7EI50</accession>
<dbReference type="EMBL" id="UYWW01008905">
    <property type="protein sequence ID" value="VDM16174.1"/>
    <property type="molecule type" value="Genomic_DNA"/>
</dbReference>
<gene>
    <name evidence="2" type="ORF">WBA_LOCUS9291</name>
</gene>
<name>A0A3P7EI50_WUCBA</name>
<feature type="compositionally biased region" description="Basic and acidic residues" evidence="1">
    <location>
        <begin position="40"/>
        <end position="50"/>
    </location>
</feature>
<feature type="non-terminal residue" evidence="2">
    <location>
        <position position="94"/>
    </location>
</feature>
<dbReference type="AlphaFoldDB" id="A0A3P7EI50"/>
<evidence type="ECO:0000256" key="1">
    <source>
        <dbReference type="SAM" id="MobiDB-lite"/>
    </source>
</evidence>
<dbReference type="Proteomes" id="UP000270924">
    <property type="component" value="Unassembled WGS sequence"/>
</dbReference>
<reference evidence="2 3" key="1">
    <citation type="submission" date="2018-11" db="EMBL/GenBank/DDBJ databases">
        <authorList>
            <consortium name="Pathogen Informatics"/>
        </authorList>
    </citation>
    <scope>NUCLEOTIDE SEQUENCE [LARGE SCALE GENOMIC DNA]</scope>
</reference>
<evidence type="ECO:0000313" key="3">
    <source>
        <dbReference type="Proteomes" id="UP000270924"/>
    </source>
</evidence>
<sequence length="94" mass="10051">MSSSSVPVNSFIPGAETQHSSADRKEAIRKTSSSLLAEPKNLDEFKPPESKRHRSSLSSSTRKGLKTELGKGVTTTSVVAMDEALTQESSNTIS</sequence>
<dbReference type="InParanoid" id="A0A3P7EI50"/>